<dbReference type="GO" id="GO:0005096">
    <property type="term" value="F:GTPase activator activity"/>
    <property type="evidence" value="ECO:0007669"/>
    <property type="project" value="InterPro"/>
</dbReference>
<dbReference type="Pfam" id="PF12796">
    <property type="entry name" value="Ank_2"/>
    <property type="match status" value="1"/>
</dbReference>
<dbReference type="PROSITE" id="PS50115">
    <property type="entry name" value="ARFGAP"/>
    <property type="match status" value="1"/>
</dbReference>
<dbReference type="InterPro" id="IPR038508">
    <property type="entry name" value="ArfGAP_dom_sf"/>
</dbReference>
<accession>A0A183J7C0</accession>
<name>A0A183J7C0_9BILA</name>
<keyword evidence="3" id="KW-0862">Zinc</keyword>
<dbReference type="Pfam" id="PF01412">
    <property type="entry name" value="ArfGap"/>
    <property type="match status" value="1"/>
</dbReference>
<dbReference type="InterPro" id="IPR036770">
    <property type="entry name" value="Ankyrin_rpt-contain_sf"/>
</dbReference>
<feature type="repeat" description="ANK" evidence="4">
    <location>
        <begin position="336"/>
        <end position="368"/>
    </location>
</feature>
<dbReference type="Proteomes" id="UP000270296">
    <property type="component" value="Unassembled WGS sequence"/>
</dbReference>
<evidence type="ECO:0000256" key="2">
    <source>
        <dbReference type="ARBA" id="ARBA00022771"/>
    </source>
</evidence>
<organism evidence="9">
    <name type="scientific">Soboliphyme baturini</name>
    <dbReference type="NCBI Taxonomy" id="241478"/>
    <lineage>
        <taxon>Eukaryota</taxon>
        <taxon>Metazoa</taxon>
        <taxon>Ecdysozoa</taxon>
        <taxon>Nematoda</taxon>
        <taxon>Enoplea</taxon>
        <taxon>Dorylaimia</taxon>
        <taxon>Dioctophymatida</taxon>
        <taxon>Dioctophymatoidea</taxon>
        <taxon>Soboliphymatidae</taxon>
        <taxon>Soboliphyme</taxon>
    </lineage>
</organism>
<dbReference type="GO" id="GO:0008270">
    <property type="term" value="F:zinc ion binding"/>
    <property type="evidence" value="ECO:0007669"/>
    <property type="project" value="UniProtKB-KW"/>
</dbReference>
<dbReference type="PROSITE" id="PS50088">
    <property type="entry name" value="ANK_REPEAT"/>
    <property type="match status" value="1"/>
</dbReference>
<evidence type="ECO:0000313" key="8">
    <source>
        <dbReference type="Proteomes" id="UP000270296"/>
    </source>
</evidence>
<dbReference type="SMART" id="SM00248">
    <property type="entry name" value="ANK"/>
    <property type="match status" value="1"/>
</dbReference>
<dbReference type="EMBL" id="UZAM01016337">
    <property type="protein sequence ID" value="VDP42795.1"/>
    <property type="molecule type" value="Genomic_DNA"/>
</dbReference>
<dbReference type="InterPro" id="IPR001164">
    <property type="entry name" value="ArfGAP_dom"/>
</dbReference>
<gene>
    <name evidence="7" type="ORF">SBAD_LOCUS11768</name>
</gene>
<dbReference type="WBParaSite" id="SBAD_0001216001-mRNA-1">
    <property type="protein sequence ID" value="SBAD_0001216001-mRNA-1"/>
    <property type="gene ID" value="SBAD_0001216001"/>
</dbReference>
<proteinExistence type="predicted"/>
<dbReference type="PANTHER" id="PTHR23180:SF399">
    <property type="entry name" value="BLOWN FUSE, ISOFORM A-RELATED"/>
    <property type="match status" value="1"/>
</dbReference>
<evidence type="ECO:0000259" key="6">
    <source>
        <dbReference type="PROSITE" id="PS50115"/>
    </source>
</evidence>
<evidence type="ECO:0000313" key="9">
    <source>
        <dbReference type="WBParaSite" id="SBAD_0001216001-mRNA-1"/>
    </source>
</evidence>
<evidence type="ECO:0000313" key="7">
    <source>
        <dbReference type="EMBL" id="VDP42795.1"/>
    </source>
</evidence>
<dbReference type="PRINTS" id="PR00405">
    <property type="entry name" value="REVINTRACTNG"/>
</dbReference>
<reference evidence="7 8" key="2">
    <citation type="submission" date="2018-11" db="EMBL/GenBank/DDBJ databases">
        <authorList>
            <consortium name="Pathogen Informatics"/>
        </authorList>
    </citation>
    <scope>NUCLEOTIDE SEQUENCE [LARGE SCALE GENOMIC DNA]</scope>
</reference>
<dbReference type="PROSITE" id="PS50297">
    <property type="entry name" value="ANK_REP_REGION"/>
    <property type="match status" value="1"/>
</dbReference>
<dbReference type="PANTHER" id="PTHR23180">
    <property type="entry name" value="CENTAURIN/ARF"/>
    <property type="match status" value="1"/>
</dbReference>
<keyword evidence="8" id="KW-1185">Reference proteome</keyword>
<keyword evidence="2 5" id="KW-0863">Zinc-finger</keyword>
<dbReference type="SMART" id="SM00105">
    <property type="entry name" value="ArfGap"/>
    <property type="match status" value="1"/>
</dbReference>
<evidence type="ECO:0000256" key="4">
    <source>
        <dbReference type="PROSITE-ProRule" id="PRU00023"/>
    </source>
</evidence>
<sequence length="447" mass="49399">MYGEHTKSEPGIKERPGSMSAKLGTIAVRDNRTVAAPSVKHAVLEKIYAVPGNDFCADCGSKNPKWASINFGVTLCIECCAIHRSLSVQVSKVRSLLLDDWEPEHVRVMTSLGNVQMNGIYCALPSAVCFPRPATPDCNRADRKAWIVAKYVKRHFLRPLNDIHRQFRLLAVFDSRFYGKFSVVSSSMVRYAKLSTLKRSCSYPSLRDVLHSESSCVAYRGAVEFGHSVKLPLRRCMPEAFHSSRTTGNVGYLSRLLAVLETCVSESLDDLVLQLYTRVLHCSELLLSAVRSNDLLSMAKQIAHGADVDYCGIRNGISCCEYLLLNGANLNKQDLAGDTPLHLAVKMGHTGIVCLLLKRGANQDLFNCSGESPLAIGTELANADIVTLLRLAKLNDEIKTSESGSSSDVAVADVFRDFSDIANRRQSLLDRREEPDANQNLLNRDRF</sequence>
<feature type="domain" description="Arf-GAP" evidence="6">
    <location>
        <begin position="41"/>
        <end position="164"/>
    </location>
</feature>
<dbReference type="InterPro" id="IPR037278">
    <property type="entry name" value="ARFGAP/RecO"/>
</dbReference>
<dbReference type="InterPro" id="IPR002110">
    <property type="entry name" value="Ankyrin_rpt"/>
</dbReference>
<dbReference type="Gene3D" id="1.10.220.150">
    <property type="entry name" value="Arf GTPase activating protein"/>
    <property type="match status" value="1"/>
</dbReference>
<dbReference type="SUPFAM" id="SSF57863">
    <property type="entry name" value="ArfGap/RecO-like zinc finger"/>
    <property type="match status" value="1"/>
</dbReference>
<dbReference type="Gene3D" id="1.25.40.20">
    <property type="entry name" value="Ankyrin repeat-containing domain"/>
    <property type="match status" value="1"/>
</dbReference>
<reference evidence="9" key="1">
    <citation type="submission" date="2016-06" db="UniProtKB">
        <authorList>
            <consortium name="WormBaseParasite"/>
        </authorList>
    </citation>
    <scope>IDENTIFICATION</scope>
</reference>
<dbReference type="AlphaFoldDB" id="A0A183J7C0"/>
<evidence type="ECO:0000256" key="3">
    <source>
        <dbReference type="ARBA" id="ARBA00022833"/>
    </source>
</evidence>
<evidence type="ECO:0000256" key="1">
    <source>
        <dbReference type="ARBA" id="ARBA00022723"/>
    </source>
</evidence>
<protein>
    <submittedName>
        <fullName evidence="9">Arf-GAP domain-containing protein</fullName>
    </submittedName>
</protein>
<keyword evidence="4" id="KW-0040">ANK repeat</keyword>
<keyword evidence="1" id="KW-0479">Metal-binding</keyword>
<dbReference type="OrthoDB" id="10070851at2759"/>
<dbReference type="SUPFAM" id="SSF48403">
    <property type="entry name" value="Ankyrin repeat"/>
    <property type="match status" value="1"/>
</dbReference>
<dbReference type="InterPro" id="IPR045258">
    <property type="entry name" value="ACAP1/2/3-like"/>
</dbReference>
<evidence type="ECO:0000256" key="5">
    <source>
        <dbReference type="PROSITE-ProRule" id="PRU00288"/>
    </source>
</evidence>